<evidence type="ECO:0000256" key="3">
    <source>
        <dbReference type="ARBA" id="ARBA00022679"/>
    </source>
</evidence>
<dbReference type="GO" id="GO:0008483">
    <property type="term" value="F:transaminase activity"/>
    <property type="evidence" value="ECO:0007669"/>
    <property type="project" value="UniProtKB-KW"/>
</dbReference>
<dbReference type="CDD" id="cd00609">
    <property type="entry name" value="AAT_like"/>
    <property type="match status" value="1"/>
</dbReference>
<feature type="domain" description="Aminotransferase class I/classII large" evidence="5">
    <location>
        <begin position="50"/>
        <end position="361"/>
    </location>
</feature>
<dbReference type="Gene3D" id="3.90.1150.10">
    <property type="entry name" value="Aspartate Aminotransferase, domain 1"/>
    <property type="match status" value="1"/>
</dbReference>
<dbReference type="SUPFAM" id="SSF53383">
    <property type="entry name" value="PLP-dependent transferases"/>
    <property type="match status" value="1"/>
</dbReference>
<dbReference type="InterPro" id="IPR015421">
    <property type="entry name" value="PyrdxlP-dep_Trfase_major"/>
</dbReference>
<comment type="cofactor">
    <cofactor evidence="1 4">
        <name>pyridoxal 5'-phosphate</name>
        <dbReference type="ChEBI" id="CHEBI:597326"/>
    </cofactor>
</comment>
<dbReference type="InterPro" id="IPR004839">
    <property type="entry name" value="Aminotransferase_I/II_large"/>
</dbReference>
<dbReference type="GO" id="GO:0030170">
    <property type="term" value="F:pyridoxal phosphate binding"/>
    <property type="evidence" value="ECO:0007669"/>
    <property type="project" value="InterPro"/>
</dbReference>
<dbReference type="OrthoDB" id="9813612at2"/>
<reference evidence="6 7" key="1">
    <citation type="submission" date="2015-12" db="EMBL/GenBank/DDBJ databases">
        <title>Genome sequence of Tistrella mobilis MCCC 1A02139.</title>
        <authorList>
            <person name="Lu L."/>
            <person name="Lai Q."/>
            <person name="Shao Z."/>
            <person name="Qian P."/>
        </authorList>
    </citation>
    <scope>NUCLEOTIDE SEQUENCE [LARGE SCALE GENOMIC DNA]</scope>
    <source>
        <strain evidence="6 7">MCCC 1A02139</strain>
    </source>
</reference>
<sequence length="403" mass="42292">MLNPRLAALTDYPFRRLDALIAGAEPPDGITRLMMSLGEPQGGAPALIAEIVAAEAAGFGKYPAVAGTPDLRRAIAAWATRRYGLPDGFLDPETSVLAAAGTREALFATLQAVTPEVKDGARPVVLMPNPFYQVYAGGAVMAGAEPVFVPATAETGFQPDLAAVSPDLWRRASAAIVCSPANPQGTVLSEAAMLDLIRLARAHDAVLIADECYSEIWVETPPPGLLEVAAKHGLGLDNLLVMNSLSKRSGAPGLRAGFIAGDPKLIAGLLRMRTYSTGFLSPPLMAAATALWADEAHVEINRARYRASMAAAERILGPAFGWTMPAGGFFAWADVGDGEAAARRLWTEAGVKVLPGAYLSREGDPAHGFAPDNPGARYVRIALVHAPDVVEEGLTRIARTLAG</sequence>
<dbReference type="Pfam" id="PF00155">
    <property type="entry name" value="Aminotran_1_2"/>
    <property type="match status" value="1"/>
</dbReference>
<dbReference type="InterPro" id="IPR015424">
    <property type="entry name" value="PyrdxlP-dep_Trfase"/>
</dbReference>
<dbReference type="PANTHER" id="PTHR42832">
    <property type="entry name" value="AMINO ACID AMINOTRANSFERASE"/>
    <property type="match status" value="1"/>
</dbReference>
<evidence type="ECO:0000259" key="5">
    <source>
        <dbReference type="Pfam" id="PF00155"/>
    </source>
</evidence>
<name>A0A162JTH1_9PROT</name>
<dbReference type="EC" id="2.6.1.-" evidence="4"/>
<dbReference type="PANTHER" id="PTHR42832:SF3">
    <property type="entry name" value="L-GLUTAMINE--4-(METHYLSULFANYL)-2-OXOBUTANOATE AMINOTRANSFERASE"/>
    <property type="match status" value="1"/>
</dbReference>
<dbReference type="PROSITE" id="PS00105">
    <property type="entry name" value="AA_TRANSFER_CLASS_1"/>
    <property type="match status" value="1"/>
</dbReference>
<dbReference type="InterPro" id="IPR015422">
    <property type="entry name" value="PyrdxlP-dep_Trfase_small"/>
</dbReference>
<protein>
    <recommendedName>
        <fullName evidence="4">Aminotransferase</fullName>
        <ecNumber evidence="4">2.6.1.-</ecNumber>
    </recommendedName>
</protein>
<dbReference type="GeneID" id="97243944"/>
<organism evidence="6 7">
    <name type="scientific">Tistrella mobilis</name>
    <dbReference type="NCBI Taxonomy" id="171437"/>
    <lineage>
        <taxon>Bacteria</taxon>
        <taxon>Pseudomonadati</taxon>
        <taxon>Pseudomonadota</taxon>
        <taxon>Alphaproteobacteria</taxon>
        <taxon>Geminicoccales</taxon>
        <taxon>Geminicoccaceae</taxon>
        <taxon>Tistrella</taxon>
    </lineage>
</organism>
<comment type="similarity">
    <text evidence="4">Belongs to the class-I pyridoxal-phosphate-dependent aminotransferase family.</text>
</comment>
<proteinExistence type="inferred from homology"/>
<dbReference type="Proteomes" id="UP000075787">
    <property type="component" value="Unassembled WGS sequence"/>
</dbReference>
<gene>
    <name evidence="6" type="ORF">AUP44_15790</name>
</gene>
<evidence type="ECO:0000256" key="4">
    <source>
        <dbReference type="RuleBase" id="RU000481"/>
    </source>
</evidence>
<dbReference type="Gene3D" id="3.40.640.10">
    <property type="entry name" value="Type I PLP-dependent aspartate aminotransferase-like (Major domain)"/>
    <property type="match status" value="1"/>
</dbReference>
<accession>A0A162JTH1</accession>
<evidence type="ECO:0000313" key="6">
    <source>
        <dbReference type="EMBL" id="KYO49850.1"/>
    </source>
</evidence>
<dbReference type="InterPro" id="IPR050881">
    <property type="entry name" value="LL-DAP_aminotransferase"/>
</dbReference>
<evidence type="ECO:0000313" key="7">
    <source>
        <dbReference type="Proteomes" id="UP000075787"/>
    </source>
</evidence>
<evidence type="ECO:0000256" key="1">
    <source>
        <dbReference type="ARBA" id="ARBA00001933"/>
    </source>
</evidence>
<evidence type="ECO:0000256" key="2">
    <source>
        <dbReference type="ARBA" id="ARBA00022576"/>
    </source>
</evidence>
<dbReference type="EMBL" id="LPZR01000214">
    <property type="protein sequence ID" value="KYO49850.1"/>
    <property type="molecule type" value="Genomic_DNA"/>
</dbReference>
<dbReference type="AlphaFoldDB" id="A0A162JTH1"/>
<dbReference type="InterPro" id="IPR004838">
    <property type="entry name" value="NHTrfase_class1_PyrdxlP-BS"/>
</dbReference>
<comment type="caution">
    <text evidence="6">The sequence shown here is derived from an EMBL/GenBank/DDBJ whole genome shotgun (WGS) entry which is preliminary data.</text>
</comment>
<keyword evidence="3 4" id="KW-0808">Transferase</keyword>
<keyword evidence="2 4" id="KW-0032">Aminotransferase</keyword>
<dbReference type="RefSeq" id="WP_062769617.1">
    <property type="nucleotide sequence ID" value="NZ_CP121013.1"/>
</dbReference>